<comment type="caution">
    <text evidence="3">The sequence shown here is derived from an EMBL/GenBank/DDBJ whole genome shotgun (WGS) entry which is preliminary data.</text>
</comment>
<evidence type="ECO:0000313" key="3">
    <source>
        <dbReference type="EMBL" id="KAL2266497.1"/>
    </source>
</evidence>
<dbReference type="RefSeq" id="XP_070865224.1">
    <property type="nucleotide sequence ID" value="XM_071012494.1"/>
</dbReference>
<protein>
    <submittedName>
        <fullName evidence="3">Uncharacterized protein</fullName>
    </submittedName>
</protein>
<accession>A0ABR4D812</accession>
<evidence type="ECO:0000256" key="2">
    <source>
        <dbReference type="SAM" id="Phobius"/>
    </source>
</evidence>
<feature type="region of interest" description="Disordered" evidence="1">
    <location>
        <begin position="140"/>
        <end position="178"/>
    </location>
</feature>
<feature type="transmembrane region" description="Helical" evidence="2">
    <location>
        <begin position="312"/>
        <end position="334"/>
    </location>
</feature>
<feature type="compositionally biased region" description="Pro residues" evidence="1">
    <location>
        <begin position="65"/>
        <end position="81"/>
    </location>
</feature>
<dbReference type="Proteomes" id="UP001600064">
    <property type="component" value="Unassembled WGS sequence"/>
</dbReference>
<keyword evidence="2" id="KW-0472">Membrane</keyword>
<name>A0ABR4D812_9PEZI</name>
<evidence type="ECO:0000313" key="4">
    <source>
        <dbReference type="Proteomes" id="UP001600064"/>
    </source>
</evidence>
<feature type="compositionally biased region" description="Basic and acidic residues" evidence="1">
    <location>
        <begin position="520"/>
        <end position="530"/>
    </location>
</feature>
<feature type="compositionally biased region" description="Basic residues" evidence="1">
    <location>
        <begin position="24"/>
        <end position="46"/>
    </location>
</feature>
<organism evidence="3 4">
    <name type="scientific">Remersonia thermophila</name>
    <dbReference type="NCBI Taxonomy" id="72144"/>
    <lineage>
        <taxon>Eukaryota</taxon>
        <taxon>Fungi</taxon>
        <taxon>Dikarya</taxon>
        <taxon>Ascomycota</taxon>
        <taxon>Pezizomycotina</taxon>
        <taxon>Sordariomycetes</taxon>
        <taxon>Sordariomycetidae</taxon>
        <taxon>Sordariales</taxon>
        <taxon>Sordariales incertae sedis</taxon>
        <taxon>Remersonia</taxon>
    </lineage>
</organism>
<feature type="region of interest" description="Disordered" evidence="1">
    <location>
        <begin position="477"/>
        <end position="530"/>
    </location>
</feature>
<feature type="region of interest" description="Disordered" evidence="1">
    <location>
        <begin position="1"/>
        <end position="87"/>
    </location>
</feature>
<reference evidence="3 4" key="1">
    <citation type="journal article" date="2024" name="Commun. Biol.">
        <title>Comparative genomic analysis of thermophilic fungi reveals convergent evolutionary adaptations and gene losses.</title>
        <authorList>
            <person name="Steindorff A.S."/>
            <person name="Aguilar-Pontes M.V."/>
            <person name="Robinson A.J."/>
            <person name="Andreopoulos B."/>
            <person name="LaButti K."/>
            <person name="Kuo A."/>
            <person name="Mondo S."/>
            <person name="Riley R."/>
            <person name="Otillar R."/>
            <person name="Haridas S."/>
            <person name="Lipzen A."/>
            <person name="Grimwood J."/>
            <person name="Schmutz J."/>
            <person name="Clum A."/>
            <person name="Reid I.D."/>
            <person name="Moisan M.C."/>
            <person name="Butler G."/>
            <person name="Nguyen T.T.M."/>
            <person name="Dewar K."/>
            <person name="Conant G."/>
            <person name="Drula E."/>
            <person name="Henrissat B."/>
            <person name="Hansel C."/>
            <person name="Singer S."/>
            <person name="Hutchinson M.I."/>
            <person name="de Vries R.P."/>
            <person name="Natvig D.O."/>
            <person name="Powell A.J."/>
            <person name="Tsang A."/>
            <person name="Grigoriev I.V."/>
        </authorList>
    </citation>
    <scope>NUCLEOTIDE SEQUENCE [LARGE SCALE GENOMIC DNA]</scope>
    <source>
        <strain evidence="3 4">ATCC 22073</strain>
    </source>
</reference>
<keyword evidence="4" id="KW-1185">Reference proteome</keyword>
<keyword evidence="2" id="KW-0812">Transmembrane</keyword>
<keyword evidence="2" id="KW-1133">Transmembrane helix</keyword>
<proteinExistence type="predicted"/>
<dbReference type="EMBL" id="JAZGUE010000005">
    <property type="protein sequence ID" value="KAL2266497.1"/>
    <property type="molecule type" value="Genomic_DNA"/>
</dbReference>
<gene>
    <name evidence="3" type="ORF">VTJ83DRAFT_5849</name>
</gene>
<dbReference type="GeneID" id="98127138"/>
<feature type="compositionally biased region" description="Polar residues" evidence="1">
    <location>
        <begin position="477"/>
        <end position="493"/>
    </location>
</feature>
<sequence>MANHGVGGPSLAQARNTRPTPENHHHRRRHRRDLNGNHHRFHHLQHGRFQSPEDGTAPPHVRSPSPSPPSPPSPPPPPPPSSEKQLHGRQIVVIQTVSLVHYVDAVGAVTSVKTLTSDPAALTSTALPAALPVAGTSAVSDASPSVSFSADFPEPTDGAPSTSSSSSAELEATDFAPEPTSVISTPLELLTSITSADSIFDPSTSALPETSETSSAPNPSFYSSNYTFVRFSNSTRTASSSSSRTRTRFTSTTTKTRSLWTSTTVSAIETAVAAPSDNGANVDAVVPSPVPPPAEPSPEPFSGLPPQTRNTVIGGVVGSVAGIALIVFALLYLLKWRRQRSQGIMLLTDAESTVRRRPSTAESGDLARRRSGTFSVHAALAKLNSWRTSIAPAPEAASQEKGFYRVSGKKLISVLESGGDGYSDPIDSDARSMRSAAYRDSQMTIFGPNQPPLQLGSPMRPQSGVLIFREGPQRTAVQEQPPLSAQRHSTFPTTIPVPVPDSIGHTWVPRDGSRGSGSRFTERVPESKKG</sequence>
<evidence type="ECO:0000256" key="1">
    <source>
        <dbReference type="SAM" id="MobiDB-lite"/>
    </source>
</evidence>